<dbReference type="Gene3D" id="3.40.50.720">
    <property type="entry name" value="NAD(P)-binding Rossmann-like Domain"/>
    <property type="match status" value="1"/>
</dbReference>
<organism evidence="3 4">
    <name type="scientific">Catenovulum agarivorans DS-2</name>
    <dbReference type="NCBI Taxonomy" id="1328313"/>
    <lineage>
        <taxon>Bacteria</taxon>
        <taxon>Pseudomonadati</taxon>
        <taxon>Pseudomonadota</taxon>
        <taxon>Gammaproteobacteria</taxon>
        <taxon>Alteromonadales</taxon>
        <taxon>Alteromonadaceae</taxon>
        <taxon>Catenovulum</taxon>
    </lineage>
</organism>
<reference evidence="3 4" key="1">
    <citation type="journal article" date="2014" name="Genome Announc.">
        <title>Draft Genome Sequence of the Agar-Degrading Bacterium Catenovulum sp. Strain DS-2, Isolated from Intestines of Haliotis diversicolor.</title>
        <authorList>
            <person name="Shan D."/>
            <person name="Li X."/>
            <person name="Gu Z."/>
            <person name="Wei G."/>
            <person name="Gao Z."/>
            <person name="Shao Z."/>
        </authorList>
    </citation>
    <scope>NUCLEOTIDE SEQUENCE [LARGE SCALE GENOMIC DNA]</scope>
    <source>
        <strain evidence="3 4">DS-2</strain>
    </source>
</reference>
<accession>W7QL00</accession>
<dbReference type="STRING" id="1328313.DS2_15794"/>
<sequence length="328" mass="36237">MTNQLTELLTNWHQQKDQYQWVLGTIIETQGSSYRKAGAMLFINNLGQYFGLLSGGCLEADIMRQAQKVMDDQQAMVIQYDMREEDDISWKLGIGCGGMVRILLQPVSAQNHYHNLPVLLELLQGRQNVSYQINLTAPDNSNLAVVNKSIDSHKTSIQSDVLNVQLKPVPHIAIFGAGIDARPLVAMAGNLGWQISLIDHRTNNARAQYFTAATQIIRQAPEQLAEHQLLQNIDAAVVMGHNLQFDAAALAILQTSTAKYIGLLGPTHRKEKVLKQAQLQLQQTSMPIYGPIGLNIGGELPESIALAILAEIHAVLERRDAGFLSKCE</sequence>
<dbReference type="PANTHER" id="PTHR30388">
    <property type="entry name" value="ALDEHYDE OXIDOREDUCTASE MOLYBDENUM COFACTOR ASSEMBLY PROTEIN"/>
    <property type="match status" value="1"/>
</dbReference>
<dbReference type="InterPro" id="IPR027051">
    <property type="entry name" value="XdhC_Rossmann_dom"/>
</dbReference>
<dbReference type="Pfam" id="PF13478">
    <property type="entry name" value="XdhC_C"/>
    <property type="match status" value="1"/>
</dbReference>
<dbReference type="OrthoDB" id="9815497at2"/>
<keyword evidence="4" id="KW-1185">Reference proteome</keyword>
<dbReference type="InterPro" id="IPR003777">
    <property type="entry name" value="XdhC_CoxI"/>
</dbReference>
<evidence type="ECO:0000259" key="2">
    <source>
        <dbReference type="Pfam" id="PF13478"/>
    </source>
</evidence>
<dbReference type="EMBL" id="ARZY01000037">
    <property type="protein sequence ID" value="EWH08788.1"/>
    <property type="molecule type" value="Genomic_DNA"/>
</dbReference>
<name>W7QL00_9ALTE</name>
<dbReference type="PATRIC" id="fig|1328313.3.peg.3226"/>
<dbReference type="Pfam" id="PF02625">
    <property type="entry name" value="XdhC_CoxI"/>
    <property type="match status" value="1"/>
</dbReference>
<feature type="domain" description="XdhC Rossmann" evidence="2">
    <location>
        <begin position="173"/>
        <end position="312"/>
    </location>
</feature>
<dbReference type="AlphaFoldDB" id="W7QL00"/>
<dbReference type="PANTHER" id="PTHR30388:SF4">
    <property type="entry name" value="MOLYBDENUM COFACTOR INSERTION CHAPERONE PAOD"/>
    <property type="match status" value="1"/>
</dbReference>
<evidence type="ECO:0000313" key="4">
    <source>
        <dbReference type="Proteomes" id="UP000019276"/>
    </source>
</evidence>
<dbReference type="Proteomes" id="UP000019276">
    <property type="component" value="Unassembled WGS sequence"/>
</dbReference>
<gene>
    <name evidence="3" type="ORF">DS2_15794</name>
</gene>
<evidence type="ECO:0000313" key="3">
    <source>
        <dbReference type="EMBL" id="EWH08788.1"/>
    </source>
</evidence>
<evidence type="ECO:0000259" key="1">
    <source>
        <dbReference type="Pfam" id="PF02625"/>
    </source>
</evidence>
<feature type="domain" description="XdhC- CoxI" evidence="1">
    <location>
        <begin position="18"/>
        <end position="81"/>
    </location>
</feature>
<dbReference type="RefSeq" id="WP_035015823.1">
    <property type="nucleotide sequence ID" value="NZ_ARZY01000037.1"/>
</dbReference>
<dbReference type="InterPro" id="IPR052698">
    <property type="entry name" value="MoCofactor_Util/Proc"/>
</dbReference>
<proteinExistence type="predicted"/>
<comment type="caution">
    <text evidence="3">The sequence shown here is derived from an EMBL/GenBank/DDBJ whole genome shotgun (WGS) entry which is preliminary data.</text>
</comment>
<protein>
    <submittedName>
        <fullName evidence="3">Xanthine dehydrogenase</fullName>
    </submittedName>
</protein>
<dbReference type="eggNOG" id="COG1975">
    <property type="taxonomic scope" value="Bacteria"/>
</dbReference>